<reference evidence="1 2" key="1">
    <citation type="submission" date="2024-09" db="EMBL/GenBank/DDBJ databases">
        <title>Chromosome-scale assembly of Riccia fluitans.</title>
        <authorList>
            <person name="Paukszto L."/>
            <person name="Sawicki J."/>
            <person name="Karawczyk K."/>
            <person name="Piernik-Szablinska J."/>
            <person name="Szczecinska M."/>
            <person name="Mazdziarz M."/>
        </authorList>
    </citation>
    <scope>NUCLEOTIDE SEQUENCE [LARGE SCALE GENOMIC DNA]</scope>
    <source>
        <strain evidence="1">Rf_01</strain>
        <tissue evidence="1">Aerial parts of the thallus</tissue>
    </source>
</reference>
<proteinExistence type="predicted"/>
<dbReference type="Proteomes" id="UP001605036">
    <property type="component" value="Unassembled WGS sequence"/>
</dbReference>
<sequence>MAEQLLLIGPSISNLFKVLVIDEGMNKEEDFQEMDKGKEIGATIAIAINKEITGGSSSNMDLNRGAEE</sequence>
<comment type="caution">
    <text evidence="1">The sequence shown here is derived from an EMBL/GenBank/DDBJ whole genome shotgun (WGS) entry which is preliminary data.</text>
</comment>
<protein>
    <submittedName>
        <fullName evidence="1">Uncharacterized protein</fullName>
    </submittedName>
</protein>
<gene>
    <name evidence="1" type="ORF">R1flu_000968</name>
</gene>
<accession>A0ABD1Y248</accession>
<name>A0ABD1Y248_9MARC</name>
<dbReference type="EMBL" id="JBHFFA010000006">
    <property type="protein sequence ID" value="KAL2620763.1"/>
    <property type="molecule type" value="Genomic_DNA"/>
</dbReference>
<keyword evidence="2" id="KW-1185">Reference proteome</keyword>
<organism evidence="1 2">
    <name type="scientific">Riccia fluitans</name>
    <dbReference type="NCBI Taxonomy" id="41844"/>
    <lineage>
        <taxon>Eukaryota</taxon>
        <taxon>Viridiplantae</taxon>
        <taxon>Streptophyta</taxon>
        <taxon>Embryophyta</taxon>
        <taxon>Marchantiophyta</taxon>
        <taxon>Marchantiopsida</taxon>
        <taxon>Marchantiidae</taxon>
        <taxon>Marchantiales</taxon>
        <taxon>Ricciaceae</taxon>
        <taxon>Riccia</taxon>
    </lineage>
</organism>
<evidence type="ECO:0000313" key="1">
    <source>
        <dbReference type="EMBL" id="KAL2620763.1"/>
    </source>
</evidence>
<evidence type="ECO:0000313" key="2">
    <source>
        <dbReference type="Proteomes" id="UP001605036"/>
    </source>
</evidence>
<dbReference type="AlphaFoldDB" id="A0ABD1Y248"/>